<dbReference type="PANTHER" id="PTHR46796:SF7">
    <property type="entry name" value="ARAC FAMILY TRANSCRIPTIONAL REGULATOR"/>
    <property type="match status" value="1"/>
</dbReference>
<evidence type="ECO:0000256" key="2">
    <source>
        <dbReference type="ARBA" id="ARBA00023125"/>
    </source>
</evidence>
<sequence length="356" mass="37869">MARPHDQVSGSLAVPSGRRLSAPVDAGSAGKDVLSEVVRTVKLTGALFFLVEATSPWGIEVPHATTFGPIILPRAQHIVSYHIALAGSGYASLPGLEPVRFGAGDILVFPHADPYTMVSRPGGPLEFTAEASLAFLRAMAAGRLPFVVEEGGGGPEHARFVCGFLGCDARPFNPLLAALPRLLHLQRSGDAQDDVLDRLIDLTLAEARIARAGSDCVRLGLSELIFVEVLRRYLAGIKSDTPGWLAGLRDPAVGRALALLHERPASAWTLDGLARASGTSRSVLADRFAYLVGCPPMQYLTQWRMQMAARRLSDGAGKVATVGREVGYASEAAFSRTFKKVAGASPAAWRARAQRV</sequence>
<reference evidence="5 6" key="1">
    <citation type="submission" date="2019-06" db="EMBL/GenBank/DDBJ databases">
        <title>New taxonomy in bacterial strain CC-CFT640, isolated from vineyard.</title>
        <authorList>
            <person name="Lin S.-Y."/>
            <person name="Tsai C.-F."/>
            <person name="Young C.-C."/>
        </authorList>
    </citation>
    <scope>NUCLEOTIDE SEQUENCE [LARGE SCALE GENOMIC DNA]</scope>
    <source>
        <strain evidence="5 6">CC-CFT640</strain>
    </source>
</reference>
<dbReference type="InterPro" id="IPR032783">
    <property type="entry name" value="AraC_lig"/>
</dbReference>
<evidence type="ECO:0000256" key="3">
    <source>
        <dbReference type="ARBA" id="ARBA00023163"/>
    </source>
</evidence>
<keyword evidence="2" id="KW-0238">DNA-binding</keyword>
<gene>
    <name evidence="5" type="ORF">FHP25_00190</name>
</gene>
<dbReference type="PROSITE" id="PS00041">
    <property type="entry name" value="HTH_ARAC_FAMILY_1"/>
    <property type="match status" value="1"/>
</dbReference>
<evidence type="ECO:0000313" key="6">
    <source>
        <dbReference type="Proteomes" id="UP000321638"/>
    </source>
</evidence>
<dbReference type="InterPro" id="IPR018062">
    <property type="entry name" value="HTH_AraC-typ_CS"/>
</dbReference>
<dbReference type="OrthoDB" id="9802263at2"/>
<dbReference type="GO" id="GO:0003700">
    <property type="term" value="F:DNA-binding transcription factor activity"/>
    <property type="evidence" value="ECO:0007669"/>
    <property type="project" value="InterPro"/>
</dbReference>
<evidence type="ECO:0000256" key="1">
    <source>
        <dbReference type="ARBA" id="ARBA00023015"/>
    </source>
</evidence>
<organism evidence="5 6">
    <name type="scientific">Vineibacter terrae</name>
    <dbReference type="NCBI Taxonomy" id="2586908"/>
    <lineage>
        <taxon>Bacteria</taxon>
        <taxon>Pseudomonadati</taxon>
        <taxon>Pseudomonadota</taxon>
        <taxon>Alphaproteobacteria</taxon>
        <taxon>Hyphomicrobiales</taxon>
        <taxon>Vineibacter</taxon>
    </lineage>
</organism>
<comment type="caution">
    <text evidence="5">The sequence shown here is derived from an EMBL/GenBank/DDBJ whole genome shotgun (WGS) entry which is preliminary data.</text>
</comment>
<protein>
    <submittedName>
        <fullName evidence="5">AraC family transcriptional regulator</fullName>
    </submittedName>
</protein>
<accession>A0A5C8PV19</accession>
<dbReference type="PROSITE" id="PS01124">
    <property type="entry name" value="HTH_ARAC_FAMILY_2"/>
    <property type="match status" value="1"/>
</dbReference>
<dbReference type="EMBL" id="VDUZ01000001">
    <property type="protein sequence ID" value="TXL82158.1"/>
    <property type="molecule type" value="Genomic_DNA"/>
</dbReference>
<dbReference type="Pfam" id="PF12852">
    <property type="entry name" value="Cupin_6"/>
    <property type="match status" value="1"/>
</dbReference>
<proteinExistence type="predicted"/>
<dbReference type="InterPro" id="IPR009057">
    <property type="entry name" value="Homeodomain-like_sf"/>
</dbReference>
<dbReference type="RefSeq" id="WP_147844858.1">
    <property type="nucleotide sequence ID" value="NZ_VDUZ01000001.1"/>
</dbReference>
<dbReference type="Proteomes" id="UP000321638">
    <property type="component" value="Unassembled WGS sequence"/>
</dbReference>
<dbReference type="GO" id="GO:0043565">
    <property type="term" value="F:sequence-specific DNA binding"/>
    <property type="evidence" value="ECO:0007669"/>
    <property type="project" value="InterPro"/>
</dbReference>
<dbReference type="SUPFAM" id="SSF46689">
    <property type="entry name" value="Homeodomain-like"/>
    <property type="match status" value="2"/>
</dbReference>
<dbReference type="SMART" id="SM00342">
    <property type="entry name" value="HTH_ARAC"/>
    <property type="match status" value="1"/>
</dbReference>
<dbReference type="AlphaFoldDB" id="A0A5C8PV19"/>
<name>A0A5C8PV19_9HYPH</name>
<evidence type="ECO:0000313" key="5">
    <source>
        <dbReference type="EMBL" id="TXL82158.1"/>
    </source>
</evidence>
<keyword evidence="6" id="KW-1185">Reference proteome</keyword>
<keyword evidence="1" id="KW-0805">Transcription regulation</keyword>
<dbReference type="InterPro" id="IPR050204">
    <property type="entry name" value="AraC_XylS_family_regulators"/>
</dbReference>
<dbReference type="Gene3D" id="1.10.10.60">
    <property type="entry name" value="Homeodomain-like"/>
    <property type="match status" value="2"/>
</dbReference>
<evidence type="ECO:0000259" key="4">
    <source>
        <dbReference type="PROSITE" id="PS01124"/>
    </source>
</evidence>
<dbReference type="PANTHER" id="PTHR46796">
    <property type="entry name" value="HTH-TYPE TRANSCRIPTIONAL ACTIVATOR RHAS-RELATED"/>
    <property type="match status" value="1"/>
</dbReference>
<feature type="domain" description="HTH araC/xylS-type" evidence="4">
    <location>
        <begin position="254"/>
        <end position="352"/>
    </location>
</feature>
<dbReference type="Pfam" id="PF12833">
    <property type="entry name" value="HTH_18"/>
    <property type="match status" value="1"/>
</dbReference>
<dbReference type="InterPro" id="IPR018060">
    <property type="entry name" value="HTH_AraC"/>
</dbReference>
<keyword evidence="3" id="KW-0804">Transcription</keyword>